<evidence type="ECO:0000256" key="6">
    <source>
        <dbReference type="SAM" id="Phobius"/>
    </source>
</evidence>
<comment type="subcellular location">
    <subcellularLocation>
        <location evidence="1">Membrane</location>
    </subcellularLocation>
</comment>
<protein>
    <recommendedName>
        <fullName evidence="9">Mitochondrial inner membrane protein</fullName>
    </recommendedName>
</protein>
<evidence type="ECO:0000256" key="1">
    <source>
        <dbReference type="ARBA" id="ARBA00004370"/>
    </source>
</evidence>
<evidence type="ECO:0000256" key="4">
    <source>
        <dbReference type="ARBA" id="ARBA00023136"/>
    </source>
</evidence>
<dbReference type="Pfam" id="PF09731">
    <property type="entry name" value="Mitofilin"/>
    <property type="match status" value="1"/>
</dbReference>
<dbReference type="InterPro" id="IPR019133">
    <property type="entry name" value="MIC60"/>
</dbReference>
<feature type="compositionally biased region" description="Low complexity" evidence="5">
    <location>
        <begin position="39"/>
        <end position="50"/>
    </location>
</feature>
<feature type="region of interest" description="Disordered" evidence="5">
    <location>
        <begin position="1"/>
        <end position="63"/>
    </location>
</feature>
<evidence type="ECO:0000256" key="3">
    <source>
        <dbReference type="ARBA" id="ARBA00022989"/>
    </source>
</evidence>
<keyword evidence="4 6" id="KW-0472">Membrane</keyword>
<keyword evidence="2 6" id="KW-0812">Transmembrane</keyword>
<feature type="transmembrane region" description="Helical" evidence="6">
    <location>
        <begin position="66"/>
        <end position="89"/>
    </location>
</feature>
<evidence type="ECO:0000313" key="7">
    <source>
        <dbReference type="EMBL" id="MDQ0517115.1"/>
    </source>
</evidence>
<organism evidence="7 8">
    <name type="scientific">Kaistia geumhonensis</name>
    <dbReference type="NCBI Taxonomy" id="410839"/>
    <lineage>
        <taxon>Bacteria</taxon>
        <taxon>Pseudomonadati</taxon>
        <taxon>Pseudomonadota</taxon>
        <taxon>Alphaproteobacteria</taxon>
        <taxon>Hyphomicrobiales</taxon>
        <taxon>Kaistiaceae</taxon>
        <taxon>Kaistia</taxon>
    </lineage>
</organism>
<keyword evidence="8" id="KW-1185">Reference proteome</keyword>
<dbReference type="Proteomes" id="UP001223743">
    <property type="component" value="Unassembled WGS sequence"/>
</dbReference>
<evidence type="ECO:0000256" key="2">
    <source>
        <dbReference type="ARBA" id="ARBA00022692"/>
    </source>
</evidence>
<keyword evidence="3 6" id="KW-1133">Transmembrane helix</keyword>
<evidence type="ECO:0000313" key="8">
    <source>
        <dbReference type="Proteomes" id="UP001223743"/>
    </source>
</evidence>
<evidence type="ECO:0008006" key="9">
    <source>
        <dbReference type="Google" id="ProtNLM"/>
    </source>
</evidence>
<dbReference type="RefSeq" id="WP_266278709.1">
    <property type="nucleotide sequence ID" value="NZ_JAPKNF010000001.1"/>
</dbReference>
<name>A0ABU0M812_9HYPH</name>
<accession>A0ABU0M812</accession>
<dbReference type="EMBL" id="JAUSWJ010000001">
    <property type="protein sequence ID" value="MDQ0517115.1"/>
    <property type="molecule type" value="Genomic_DNA"/>
</dbReference>
<comment type="caution">
    <text evidence="7">The sequence shown here is derived from an EMBL/GenBank/DDBJ whole genome shotgun (WGS) entry which is preliminary data.</text>
</comment>
<reference evidence="7 8" key="1">
    <citation type="submission" date="2023-07" db="EMBL/GenBank/DDBJ databases">
        <title>Genomic Encyclopedia of Type Strains, Phase IV (KMG-IV): sequencing the most valuable type-strain genomes for metagenomic binning, comparative biology and taxonomic classification.</title>
        <authorList>
            <person name="Goeker M."/>
        </authorList>
    </citation>
    <scope>NUCLEOTIDE SEQUENCE [LARGE SCALE GENOMIC DNA]</scope>
    <source>
        <strain evidence="7 8">B1-1</strain>
    </source>
</reference>
<gene>
    <name evidence="7" type="ORF">QO015_002728</name>
</gene>
<proteinExistence type="predicted"/>
<sequence length="379" mass="38065">MAAEDDNPSATESPAAQRQKRPPVTIDLEAESVPPPADAEPQPASAPVEAAADRPADPPASPARSLLPLAAAAIAGGVVGGIVAAFLFAPPTDTVTDASIDSRFATVASRLDALEAKLAEAGPTAATPTVDPARLDELEKRVAALQAEPPASASSSAPDLTPIEQRLAALENRPAAEPAPTVDLAPIEQRLEQMAARVADIEANPPSDPATEAAARTISLTALRQAAASEKPFAPELDAVRTLGGDEPALAALAPFAGQATPSAAALQASFPDFAERIRVASRQVDPQAGILDRLGASASALVTVKPSGPVAGTSATAIVSRMEDDVAKGDLSAALTEGEALDGPAKAVLAPWAEAAKRRIAIDAALATLGSGAAAPSK</sequence>
<evidence type="ECO:0000256" key="5">
    <source>
        <dbReference type="SAM" id="MobiDB-lite"/>
    </source>
</evidence>